<proteinExistence type="predicted"/>
<dbReference type="EMBL" id="UYRR01011890">
    <property type="protein sequence ID" value="VDK26136.1"/>
    <property type="molecule type" value="Genomic_DNA"/>
</dbReference>
<sequence length="73" mass="7685">MSAGLPVDVIAMLGGLPFCARSFDDAKEGSSTAAAGGEQQIATDKDAVRLRKEEVTVWMNATSILSLRSSILE</sequence>
<organism evidence="1 2">
    <name type="scientific">Anisakis simplex</name>
    <name type="common">Herring worm</name>
    <dbReference type="NCBI Taxonomy" id="6269"/>
    <lineage>
        <taxon>Eukaryota</taxon>
        <taxon>Metazoa</taxon>
        <taxon>Ecdysozoa</taxon>
        <taxon>Nematoda</taxon>
        <taxon>Chromadorea</taxon>
        <taxon>Rhabditida</taxon>
        <taxon>Spirurina</taxon>
        <taxon>Ascaridomorpha</taxon>
        <taxon>Ascaridoidea</taxon>
        <taxon>Anisakidae</taxon>
        <taxon>Anisakis</taxon>
        <taxon>Anisakis simplex complex</taxon>
    </lineage>
</organism>
<protein>
    <submittedName>
        <fullName evidence="1">Uncharacterized protein</fullName>
    </submittedName>
</protein>
<evidence type="ECO:0000313" key="1">
    <source>
        <dbReference type="EMBL" id="VDK26136.1"/>
    </source>
</evidence>
<reference evidence="1 2" key="1">
    <citation type="submission" date="2018-11" db="EMBL/GenBank/DDBJ databases">
        <authorList>
            <consortium name="Pathogen Informatics"/>
        </authorList>
    </citation>
    <scope>NUCLEOTIDE SEQUENCE [LARGE SCALE GENOMIC DNA]</scope>
</reference>
<evidence type="ECO:0000313" key="2">
    <source>
        <dbReference type="Proteomes" id="UP000267096"/>
    </source>
</evidence>
<dbReference type="AlphaFoldDB" id="A0A3P6NIJ4"/>
<keyword evidence="2" id="KW-1185">Reference proteome</keyword>
<gene>
    <name evidence="1" type="ORF">ASIM_LOCUS5831</name>
</gene>
<accession>A0A3P6NIJ4</accession>
<name>A0A3P6NIJ4_ANISI</name>
<dbReference type="Proteomes" id="UP000267096">
    <property type="component" value="Unassembled WGS sequence"/>
</dbReference>